<protein>
    <submittedName>
        <fullName evidence="1">Uncharacterized protein</fullName>
    </submittedName>
</protein>
<dbReference type="Proteomes" id="UP001234178">
    <property type="component" value="Unassembled WGS sequence"/>
</dbReference>
<gene>
    <name evidence="1" type="ORF">OUZ56_003613</name>
</gene>
<evidence type="ECO:0000313" key="1">
    <source>
        <dbReference type="EMBL" id="KAK4021703.1"/>
    </source>
</evidence>
<accession>A0ABR0A9K7</accession>
<name>A0ABR0A9K7_9CRUS</name>
<evidence type="ECO:0000313" key="2">
    <source>
        <dbReference type="Proteomes" id="UP001234178"/>
    </source>
</evidence>
<keyword evidence="2" id="KW-1185">Reference proteome</keyword>
<reference evidence="1 2" key="1">
    <citation type="journal article" date="2023" name="Nucleic Acids Res.">
        <title>The hologenome of Daphnia magna reveals possible DNA methylation and microbiome-mediated evolution of the host genome.</title>
        <authorList>
            <person name="Chaturvedi A."/>
            <person name="Li X."/>
            <person name="Dhandapani V."/>
            <person name="Marshall H."/>
            <person name="Kissane S."/>
            <person name="Cuenca-Cambronero M."/>
            <person name="Asole G."/>
            <person name="Calvet F."/>
            <person name="Ruiz-Romero M."/>
            <person name="Marangio P."/>
            <person name="Guigo R."/>
            <person name="Rago D."/>
            <person name="Mirbahai L."/>
            <person name="Eastwood N."/>
            <person name="Colbourne J.K."/>
            <person name="Zhou J."/>
            <person name="Mallon E."/>
            <person name="Orsini L."/>
        </authorList>
    </citation>
    <scope>NUCLEOTIDE SEQUENCE [LARGE SCALE GENOMIC DNA]</scope>
    <source>
        <strain evidence="1">LRV0_1</strain>
    </source>
</reference>
<comment type="caution">
    <text evidence="1">The sequence shown here is derived from an EMBL/GenBank/DDBJ whole genome shotgun (WGS) entry which is preliminary data.</text>
</comment>
<sequence>MAVTRYLATTNQRKNKGYDDTIWRSLLLLLRKPKYKIKQKQVAPTCSSLLAEEFHLLPEIRLLQGDEQQTIHKQ</sequence>
<organism evidence="1 2">
    <name type="scientific">Daphnia magna</name>
    <dbReference type="NCBI Taxonomy" id="35525"/>
    <lineage>
        <taxon>Eukaryota</taxon>
        <taxon>Metazoa</taxon>
        <taxon>Ecdysozoa</taxon>
        <taxon>Arthropoda</taxon>
        <taxon>Crustacea</taxon>
        <taxon>Branchiopoda</taxon>
        <taxon>Diplostraca</taxon>
        <taxon>Cladocera</taxon>
        <taxon>Anomopoda</taxon>
        <taxon>Daphniidae</taxon>
        <taxon>Daphnia</taxon>
    </lineage>
</organism>
<dbReference type="EMBL" id="JAOYFB010000036">
    <property type="protein sequence ID" value="KAK4021703.1"/>
    <property type="molecule type" value="Genomic_DNA"/>
</dbReference>
<proteinExistence type="predicted"/>